<dbReference type="Gene3D" id="3.40.1160.10">
    <property type="entry name" value="Acetylglutamate kinase-like"/>
    <property type="match status" value="1"/>
</dbReference>
<dbReference type="InterPro" id="IPR036393">
    <property type="entry name" value="AceGlu_kinase-like_sf"/>
</dbReference>
<feature type="domain" description="Aspartate/glutamate/uridylate kinase" evidence="6">
    <location>
        <begin position="4"/>
        <end position="301"/>
    </location>
</feature>
<dbReference type="Pfam" id="PF22468">
    <property type="entry name" value="ACT_9"/>
    <property type="match status" value="1"/>
</dbReference>
<keyword evidence="5" id="KW-0067">ATP-binding</keyword>
<evidence type="ECO:0000259" key="6">
    <source>
        <dbReference type="Pfam" id="PF00696"/>
    </source>
</evidence>
<evidence type="ECO:0000256" key="5">
    <source>
        <dbReference type="ARBA" id="ARBA00022840"/>
    </source>
</evidence>
<accession>Q702C1</accession>
<dbReference type="SUPFAM" id="SSF53633">
    <property type="entry name" value="Carbamate kinase-like"/>
    <property type="match status" value="1"/>
</dbReference>
<dbReference type="InterPro" id="IPR001048">
    <property type="entry name" value="Asp/Glu/Uridylate_kinase"/>
</dbReference>
<keyword evidence="3" id="KW-0547">Nucleotide-binding</keyword>
<feature type="domain" description="Aspartokinase ACT" evidence="7">
    <location>
        <begin position="405"/>
        <end position="463"/>
    </location>
</feature>
<protein>
    <recommendedName>
        <fullName evidence="2">aspartate kinase</fullName>
        <ecNumber evidence="2">2.7.2.4</ecNumber>
    </recommendedName>
</protein>
<evidence type="ECO:0000256" key="2">
    <source>
        <dbReference type="ARBA" id="ARBA00013059"/>
    </source>
</evidence>
<organism evidence="8">
    <name type="scientific">uncultured crenarchaeote</name>
    <dbReference type="NCBI Taxonomy" id="29281"/>
    <lineage>
        <taxon>Archaea</taxon>
        <taxon>Thermoproteota</taxon>
        <taxon>environmental samples</taxon>
    </lineage>
</organism>
<reference evidence="8" key="1">
    <citation type="journal article" date="2004" name="Environ. Microbiol.">
        <title>Characterization of Large-Insert DNA Libraries from Soil for Environmental Genomic Studies of Archaea.</title>
        <authorList>
            <person name="Treusch A.H."/>
            <person name="Kletzin A."/>
            <person name="Raddatz G."/>
            <person name="Ochsenreiter T."/>
            <person name="Quaiser A."/>
            <person name="Meurer G."/>
            <person name="Schuster S.C."/>
            <person name="Schleper C."/>
        </authorList>
    </citation>
    <scope>NUCLEOTIDE SEQUENCE</scope>
</reference>
<evidence type="ECO:0000256" key="4">
    <source>
        <dbReference type="ARBA" id="ARBA00022777"/>
    </source>
</evidence>
<dbReference type="GO" id="GO:0005829">
    <property type="term" value="C:cytosol"/>
    <property type="evidence" value="ECO:0007669"/>
    <property type="project" value="TreeGrafter"/>
</dbReference>
<dbReference type="EMBL" id="AJ627421">
    <property type="protein sequence ID" value="CAF28703.1"/>
    <property type="molecule type" value="Genomic_DNA"/>
</dbReference>
<dbReference type="Gene3D" id="1.20.120.1320">
    <property type="entry name" value="Aspartokinase, catalytic domain"/>
    <property type="match status" value="1"/>
</dbReference>
<dbReference type="CDD" id="cd04234">
    <property type="entry name" value="AAK_AK"/>
    <property type="match status" value="1"/>
</dbReference>
<dbReference type="InterPro" id="IPR045865">
    <property type="entry name" value="ACT-like_dom_sf"/>
</dbReference>
<evidence type="ECO:0000256" key="3">
    <source>
        <dbReference type="ARBA" id="ARBA00022741"/>
    </source>
</evidence>
<evidence type="ECO:0000256" key="1">
    <source>
        <dbReference type="ARBA" id="ARBA00010122"/>
    </source>
</evidence>
<dbReference type="InterPro" id="IPR054352">
    <property type="entry name" value="ACT_Aspartokinase"/>
</dbReference>
<keyword evidence="4 8" id="KW-0808">Transferase</keyword>
<dbReference type="PANTHER" id="PTHR21499">
    <property type="entry name" value="ASPARTATE KINASE"/>
    <property type="match status" value="1"/>
</dbReference>
<dbReference type="Gene3D" id="3.30.2130.10">
    <property type="entry name" value="VC0802-like"/>
    <property type="match status" value="1"/>
</dbReference>
<dbReference type="GO" id="GO:0005524">
    <property type="term" value="F:ATP binding"/>
    <property type="evidence" value="ECO:0007669"/>
    <property type="project" value="UniProtKB-KW"/>
</dbReference>
<name>Q702C1_9CREN</name>
<dbReference type="CDD" id="cd04892">
    <property type="entry name" value="ACT_AK-like_2"/>
    <property type="match status" value="1"/>
</dbReference>
<sequence>MGTVTVMKFGGSTLGEDGVCIDKILQRIRNKIEGQNKVVAVFSAPLIRYRDKLSSMTDAAIHIGKNYAQSNPIEIDVLREVYETIASNNLSQEYRKNFSNDIDKFHKQVIVSLKQAAENRRFVDVTRSRTLAYSGEIPMAYLMDYVLRSNQIKSDHVDIEQWPIITDDNFEAANFLIEESRQRSNHFYELIEKNSVVTIGGFIGKTSDGLETTYERGGSDRSAADVAILLNEKYKAELDFEKDNAVLSADPKIVKEELDSIKFLSYNEARLAGMFGMKILDPLAIKEIDNNKMDIPIVITNMNDPSNTTTISKISVDQSDNLVKIVTGKRNCAIVRMETIAASHLLASLESYRQYHDFLKLSPFKKDGIEITRVLFLDGDYVRRNEHHFKAYYPKTEIVYDRGVVTLIGDNMWKMPKIASTTSSTVGEHGINILNLDAQEETSRILIIVDDSKVADAIRAIHDKRNRIDRDEI</sequence>
<dbReference type="EC" id="2.7.2.4" evidence="2"/>
<dbReference type="GO" id="GO:0009089">
    <property type="term" value="P:lysine biosynthetic process via diaminopimelate"/>
    <property type="evidence" value="ECO:0007669"/>
    <property type="project" value="TreeGrafter"/>
</dbReference>
<dbReference type="AlphaFoldDB" id="Q702C1"/>
<dbReference type="Pfam" id="PF00696">
    <property type="entry name" value="AA_kinase"/>
    <property type="match status" value="1"/>
</dbReference>
<proteinExistence type="inferred from homology"/>
<dbReference type="InterPro" id="IPR042199">
    <property type="entry name" value="AsparK_Bifunc_asparK/hSer_DH"/>
</dbReference>
<dbReference type="PANTHER" id="PTHR21499:SF59">
    <property type="entry name" value="ASPARTOKINASE"/>
    <property type="match status" value="1"/>
</dbReference>
<evidence type="ECO:0000313" key="8">
    <source>
        <dbReference type="EMBL" id="CAF28703.1"/>
    </source>
</evidence>
<dbReference type="GO" id="GO:0004072">
    <property type="term" value="F:aspartate kinase activity"/>
    <property type="evidence" value="ECO:0007669"/>
    <property type="project" value="UniProtKB-EC"/>
</dbReference>
<dbReference type="SUPFAM" id="SSF55021">
    <property type="entry name" value="ACT-like"/>
    <property type="match status" value="1"/>
</dbReference>
<comment type="similarity">
    <text evidence="1">Belongs to the aspartokinase family.</text>
</comment>
<evidence type="ECO:0000259" key="7">
    <source>
        <dbReference type="Pfam" id="PF22468"/>
    </source>
</evidence>
<dbReference type="GO" id="GO:0009090">
    <property type="term" value="P:homoserine biosynthetic process"/>
    <property type="evidence" value="ECO:0007669"/>
    <property type="project" value="TreeGrafter"/>
</dbReference>
<keyword evidence="4 8" id="KW-0418">Kinase</keyword>